<keyword evidence="2" id="KW-1185">Reference proteome</keyword>
<dbReference type="EMBL" id="JAMKPW020000013">
    <property type="protein sequence ID" value="KAK8211503.1"/>
    <property type="molecule type" value="Genomic_DNA"/>
</dbReference>
<organism evidence="1 2">
    <name type="scientific">Zalaria obscura</name>
    <dbReference type="NCBI Taxonomy" id="2024903"/>
    <lineage>
        <taxon>Eukaryota</taxon>
        <taxon>Fungi</taxon>
        <taxon>Dikarya</taxon>
        <taxon>Ascomycota</taxon>
        <taxon>Pezizomycotina</taxon>
        <taxon>Dothideomycetes</taxon>
        <taxon>Dothideomycetidae</taxon>
        <taxon>Dothideales</taxon>
        <taxon>Zalariaceae</taxon>
        <taxon>Zalaria</taxon>
    </lineage>
</organism>
<proteinExistence type="predicted"/>
<name>A0ACC3SJL5_9PEZI</name>
<protein>
    <submittedName>
        <fullName evidence="1">Uncharacterized protein</fullName>
    </submittedName>
</protein>
<accession>A0ACC3SJL5</accession>
<evidence type="ECO:0000313" key="2">
    <source>
        <dbReference type="Proteomes" id="UP001320706"/>
    </source>
</evidence>
<evidence type="ECO:0000313" key="1">
    <source>
        <dbReference type="EMBL" id="KAK8211503.1"/>
    </source>
</evidence>
<gene>
    <name evidence="1" type="ORF">M8818_003156</name>
</gene>
<sequence length="983" mass="108258">MEAALRWSPSSTADQKQFLVVDVAGNSLTLYGAESVNKSDIRYKQLAYRDKVPNFTAFDWSRSDPSLVALGLSSGDACVLRIEPGRKNLGTLHDFSIRTQRKCNSITFNSDNLVAIGLDRVRHDHCLNIYDLENDQEPYRRLCTSEAVSSVKFFPSQPQELVAAVSRTTLRLYDLRDPSFSTTGSGSSGITKHVNNVSIDPLDQNYFASGGSTGDPSVSIWDKRWFSRPNSSSSSATSAESGAVLELRPAVDNSLTTSVWSIRYSGAKRGRFSVLSSTGEVKLYDTARFQDHSKGRITSGTPVNFYGGNPWSSSYYVAKTHNLQYSCHDEVRGLNHDSRAIAFDWMDAAEGENQSMIVLRPSREVDVLHVPNPHHINITGRDELAIGGDEIAVFQPKAEGPSVAKEISAIRDQQLHASWPNDLPNDHASENANGKKQLAEEHVRSIQGSKAAAATRTAQWLQEDFGDGQAVLHSKNVSNALTEISVQRRRCQEGYLFVCMKNAQIVADDWPLVTLWNTIKHFEDFTLGDLMVSESLDLSYLGIEDLWNSQQELGSSRVTSQRSMMPARMQDSIAGVVKEHKLPPFSGVQTEKPAERVLCLALCCWAFSRQDAERQSEALLLGKAYHKAIALCFFQGHRDLAIMILRELIRSHQMPNDGLIALLASDSLNADQRDMCVWMAEETTDPYLRALLYHLHTEDWSTLINNTALDLSNRVGLALVHLSDTNLTHFLRSATQSGITTGDPTAVLLTGLGESAMDLFQSYLTRTGDLQTAVLATARTNPKYVHDVRWEMWKETYFTTMQAWRAFIPRTRFVALHARMCVSREGKSLVAKPPPQIKLRCAHCAGDVARQPPEGEVGHPGRGVAKGGPAAMGPGVDETGRLKKLNGTVCPKCGRHLPRCSVCMLWLGTPDPSAKDVKGEVGGKPGSAGAAGGGGEEKDVLARFVTFCVQCGHGFHAHHAKTWFKKHGMCPVPDCRCLCGLRG</sequence>
<dbReference type="Proteomes" id="UP001320706">
    <property type="component" value="Unassembled WGS sequence"/>
</dbReference>
<reference evidence="1" key="1">
    <citation type="submission" date="2024-02" db="EMBL/GenBank/DDBJ databases">
        <title>Metagenome Assembled Genome of Zalaria obscura JY119.</title>
        <authorList>
            <person name="Vighnesh L."/>
            <person name="Jagadeeshwari U."/>
            <person name="Venkata Ramana C."/>
            <person name="Sasikala C."/>
        </authorList>
    </citation>
    <scope>NUCLEOTIDE SEQUENCE</scope>
    <source>
        <strain evidence="1">JY119</strain>
    </source>
</reference>
<comment type="caution">
    <text evidence="1">The sequence shown here is derived from an EMBL/GenBank/DDBJ whole genome shotgun (WGS) entry which is preliminary data.</text>
</comment>